<sequence>MPLDSIDINVHMYTMSQKIERTQTGIRIEKRLLKVLKGLAESLDMTLGDLIEGITLHSFENKPAFSEDTLEKIKQLKSVYDLDWTAEDSHRFKEDGE</sequence>
<gene>
    <name evidence="1" type="ORF">RUA4292_01592</name>
</gene>
<dbReference type="AlphaFoldDB" id="A0A0P1EVH3"/>
<protein>
    <submittedName>
        <fullName evidence="1">Uncharacterized protein</fullName>
    </submittedName>
</protein>
<organism evidence="1 2">
    <name type="scientific">Ruegeria atlantica</name>
    <dbReference type="NCBI Taxonomy" id="81569"/>
    <lineage>
        <taxon>Bacteria</taxon>
        <taxon>Pseudomonadati</taxon>
        <taxon>Pseudomonadota</taxon>
        <taxon>Alphaproteobacteria</taxon>
        <taxon>Rhodobacterales</taxon>
        <taxon>Roseobacteraceae</taxon>
        <taxon>Ruegeria</taxon>
    </lineage>
</organism>
<evidence type="ECO:0000313" key="2">
    <source>
        <dbReference type="Proteomes" id="UP000050783"/>
    </source>
</evidence>
<accession>A0A0P1EVH3</accession>
<reference evidence="1 2" key="1">
    <citation type="submission" date="2015-09" db="EMBL/GenBank/DDBJ databases">
        <authorList>
            <consortium name="Swine Surveillance"/>
        </authorList>
    </citation>
    <scope>NUCLEOTIDE SEQUENCE [LARGE SCALE GENOMIC DNA]</scope>
    <source>
        <strain evidence="1 2">CECT 4292</strain>
    </source>
</reference>
<proteinExistence type="predicted"/>
<dbReference type="STRING" id="81569.RUM4293_03966"/>
<dbReference type="Proteomes" id="UP000050783">
    <property type="component" value="Unassembled WGS sequence"/>
</dbReference>
<name>A0A0P1EVH3_9RHOB</name>
<evidence type="ECO:0000313" key="1">
    <source>
        <dbReference type="EMBL" id="CUH47422.1"/>
    </source>
</evidence>
<dbReference type="EMBL" id="CYPU01000023">
    <property type="protein sequence ID" value="CUH47422.1"/>
    <property type="molecule type" value="Genomic_DNA"/>
</dbReference>